<evidence type="ECO:0000256" key="1">
    <source>
        <dbReference type="SAM" id="MobiDB-lite"/>
    </source>
</evidence>
<gene>
    <name evidence="2" type="ORF">NDU88_004793</name>
</gene>
<feature type="compositionally biased region" description="Polar residues" evidence="1">
    <location>
        <begin position="73"/>
        <end position="85"/>
    </location>
</feature>
<accession>A0AAV7WVT1</accession>
<evidence type="ECO:0000313" key="2">
    <source>
        <dbReference type="EMBL" id="KAJ1217198.1"/>
    </source>
</evidence>
<dbReference type="EMBL" id="JANPWB010000001">
    <property type="protein sequence ID" value="KAJ1217198.1"/>
    <property type="molecule type" value="Genomic_DNA"/>
</dbReference>
<reference evidence="2" key="1">
    <citation type="journal article" date="2022" name="bioRxiv">
        <title>Sequencing and chromosome-scale assembly of the giantPleurodeles waltlgenome.</title>
        <authorList>
            <person name="Brown T."/>
            <person name="Elewa A."/>
            <person name="Iarovenko S."/>
            <person name="Subramanian E."/>
            <person name="Araus A.J."/>
            <person name="Petzold A."/>
            <person name="Susuki M."/>
            <person name="Suzuki K.-i.T."/>
            <person name="Hayashi T."/>
            <person name="Toyoda A."/>
            <person name="Oliveira C."/>
            <person name="Osipova E."/>
            <person name="Leigh N.D."/>
            <person name="Simon A."/>
            <person name="Yun M.H."/>
        </authorList>
    </citation>
    <scope>NUCLEOTIDE SEQUENCE</scope>
    <source>
        <strain evidence="2">20211129_DDA</strain>
        <tissue evidence="2">Liver</tissue>
    </source>
</reference>
<comment type="caution">
    <text evidence="2">The sequence shown here is derived from an EMBL/GenBank/DDBJ whole genome shotgun (WGS) entry which is preliminary data.</text>
</comment>
<dbReference type="Proteomes" id="UP001066276">
    <property type="component" value="Chromosome 1_1"/>
</dbReference>
<feature type="region of interest" description="Disordered" evidence="1">
    <location>
        <begin position="70"/>
        <end position="119"/>
    </location>
</feature>
<proteinExistence type="predicted"/>
<feature type="region of interest" description="Disordered" evidence="1">
    <location>
        <begin position="1"/>
        <end position="22"/>
    </location>
</feature>
<keyword evidence="3" id="KW-1185">Reference proteome</keyword>
<name>A0AAV7WVT1_PLEWA</name>
<protein>
    <submittedName>
        <fullName evidence="2">Uncharacterized protein</fullName>
    </submittedName>
</protein>
<evidence type="ECO:0000313" key="3">
    <source>
        <dbReference type="Proteomes" id="UP001066276"/>
    </source>
</evidence>
<organism evidence="2 3">
    <name type="scientific">Pleurodeles waltl</name>
    <name type="common">Iberian ribbed newt</name>
    <dbReference type="NCBI Taxonomy" id="8319"/>
    <lineage>
        <taxon>Eukaryota</taxon>
        <taxon>Metazoa</taxon>
        <taxon>Chordata</taxon>
        <taxon>Craniata</taxon>
        <taxon>Vertebrata</taxon>
        <taxon>Euteleostomi</taxon>
        <taxon>Amphibia</taxon>
        <taxon>Batrachia</taxon>
        <taxon>Caudata</taxon>
        <taxon>Salamandroidea</taxon>
        <taxon>Salamandridae</taxon>
        <taxon>Pleurodelinae</taxon>
        <taxon>Pleurodeles</taxon>
    </lineage>
</organism>
<sequence length="119" mass="13494">MNRSVADAEEPYSKNGCRTHPHYRAYSLDGRKQDECHPFKGSIHSEEEDLLEDNFRVLTLVSRRKEGPDLETASLQWQQEVQPGENSAKRLEQEQMLGHLQGSTGVEQDSGSLPLQCEP</sequence>
<feature type="compositionally biased region" description="Polar residues" evidence="1">
    <location>
        <begin position="101"/>
        <end position="113"/>
    </location>
</feature>
<dbReference type="AlphaFoldDB" id="A0AAV7WVT1"/>